<comment type="similarity">
    <text evidence="1 3">Belongs to the UDP-glycosyltransferase family.</text>
</comment>
<dbReference type="InterPro" id="IPR002213">
    <property type="entry name" value="UDP_glucos_trans"/>
</dbReference>
<dbReference type="CDD" id="cd03784">
    <property type="entry name" value="GT1_Gtf-like"/>
    <property type="match status" value="1"/>
</dbReference>
<proteinExistence type="inferred from homology"/>
<keyword evidence="2 3" id="KW-0808">Transferase</keyword>
<dbReference type="EC" id="2.4.1.-" evidence="4"/>
<protein>
    <recommendedName>
        <fullName evidence="4">Glycosyltransferase</fullName>
        <ecNumber evidence="4">2.4.1.-</ecNumber>
    </recommendedName>
</protein>
<name>A0A427B6T4_ENSVE</name>
<dbReference type="FunFam" id="3.40.50.2000:FF:000047">
    <property type="entry name" value="Glycosyltransferase"/>
    <property type="match status" value="1"/>
</dbReference>
<dbReference type="AlphaFoldDB" id="A0A427B6T4"/>
<dbReference type="PROSITE" id="PS00375">
    <property type="entry name" value="UDPGT"/>
    <property type="match status" value="1"/>
</dbReference>
<accession>A0A427B6T4</accession>
<dbReference type="PANTHER" id="PTHR48047:SF168">
    <property type="entry name" value="GLYCOSYLTRANSFERASE"/>
    <property type="match status" value="1"/>
</dbReference>
<dbReference type="Proteomes" id="UP000287651">
    <property type="component" value="Unassembled WGS sequence"/>
</dbReference>
<dbReference type="GO" id="GO:0035251">
    <property type="term" value="F:UDP-glucosyltransferase activity"/>
    <property type="evidence" value="ECO:0007669"/>
    <property type="project" value="TreeGrafter"/>
</dbReference>
<dbReference type="InterPro" id="IPR035595">
    <property type="entry name" value="UDP_glycos_trans_CS"/>
</dbReference>
<keyword evidence="3" id="KW-0328">Glycosyltransferase</keyword>
<dbReference type="SUPFAM" id="SSF53756">
    <property type="entry name" value="UDP-Glycosyltransferase/glycogen phosphorylase"/>
    <property type="match status" value="1"/>
</dbReference>
<evidence type="ECO:0000256" key="4">
    <source>
        <dbReference type="RuleBase" id="RU362057"/>
    </source>
</evidence>
<dbReference type="EMBL" id="AMZH03000350">
    <property type="protein sequence ID" value="RRT84192.1"/>
    <property type="molecule type" value="Genomic_DNA"/>
</dbReference>
<evidence type="ECO:0000256" key="2">
    <source>
        <dbReference type="ARBA" id="ARBA00022679"/>
    </source>
</evidence>
<evidence type="ECO:0000256" key="1">
    <source>
        <dbReference type="ARBA" id="ARBA00009995"/>
    </source>
</evidence>
<dbReference type="Pfam" id="PF00201">
    <property type="entry name" value="UDPGT"/>
    <property type="match status" value="1"/>
</dbReference>
<reference evidence="5 6" key="1">
    <citation type="journal article" date="2014" name="Agronomy (Basel)">
        <title>A Draft Genome Sequence for Ensete ventricosum, the Drought-Tolerant Tree Against Hunger.</title>
        <authorList>
            <person name="Harrison J."/>
            <person name="Moore K.A."/>
            <person name="Paszkiewicz K."/>
            <person name="Jones T."/>
            <person name="Grant M."/>
            <person name="Ambacheew D."/>
            <person name="Muzemil S."/>
            <person name="Studholme D.J."/>
        </authorList>
    </citation>
    <scope>NUCLEOTIDE SEQUENCE [LARGE SCALE GENOMIC DNA]</scope>
</reference>
<organism evidence="5 6">
    <name type="scientific">Ensete ventricosum</name>
    <name type="common">Abyssinian banana</name>
    <name type="synonym">Musa ensete</name>
    <dbReference type="NCBI Taxonomy" id="4639"/>
    <lineage>
        <taxon>Eukaryota</taxon>
        <taxon>Viridiplantae</taxon>
        <taxon>Streptophyta</taxon>
        <taxon>Embryophyta</taxon>
        <taxon>Tracheophyta</taxon>
        <taxon>Spermatophyta</taxon>
        <taxon>Magnoliopsida</taxon>
        <taxon>Liliopsida</taxon>
        <taxon>Zingiberales</taxon>
        <taxon>Musaceae</taxon>
        <taxon>Ensete</taxon>
    </lineage>
</organism>
<evidence type="ECO:0000313" key="6">
    <source>
        <dbReference type="Proteomes" id="UP000287651"/>
    </source>
</evidence>
<sequence length="494" mass="53923">MEESDSGHRKLHFVLLPWLGTSHTIPMIDIGRMLAERGVAVTVVMTPANAARLSTTISHIADSGLAIRFVSLPFPSAEAGLPEGCESVDGLPSMDMVPNLYYASKLLRHPVEVLLRDLTLAPSCIVSGSLYSWTPAVARELGVPCFVFHGCGTFALFCMHNLYCYKPHESVSSPTEPFTLPDLPFPFEITRQRLPFQFQLPPRFVEMFEETREGRLAMDGIIVNSFDELEPGYAARLSVASGEEVRSIGPVSLCCRGSSDMAARGKKPSVEANRCMQWLDSMKPRSVVYVSFGSLASFASAQLMELGHGLLASRRPFIWVINGAESLSEEVEQWLQEKLEIKGVDSRCRLLIRGWAPQVMILSHPAVGGFMTHSGWNSTLESVSAGVPVASWPLFAEQFINQKLIVDVLGIGVAVGVDTSVELKQAPEDGASVTREEVAEAVERLMGGGEEGEERRRKAKALAEEARKAVAKGGSSYDNLTLLLESVAKKAKKN</sequence>
<evidence type="ECO:0000256" key="3">
    <source>
        <dbReference type="RuleBase" id="RU003718"/>
    </source>
</evidence>
<dbReference type="Gene3D" id="3.40.50.2000">
    <property type="entry name" value="Glycogen Phosphorylase B"/>
    <property type="match status" value="2"/>
</dbReference>
<evidence type="ECO:0000313" key="5">
    <source>
        <dbReference type="EMBL" id="RRT84192.1"/>
    </source>
</evidence>
<dbReference type="PANTHER" id="PTHR48047">
    <property type="entry name" value="GLYCOSYLTRANSFERASE"/>
    <property type="match status" value="1"/>
</dbReference>
<gene>
    <name evidence="5" type="ORF">B296_00003931</name>
</gene>
<comment type="caution">
    <text evidence="5">The sequence shown here is derived from an EMBL/GenBank/DDBJ whole genome shotgun (WGS) entry which is preliminary data.</text>
</comment>